<dbReference type="SUPFAM" id="SSF51445">
    <property type="entry name" value="(Trans)glycosidases"/>
    <property type="match status" value="1"/>
</dbReference>
<dbReference type="InterPro" id="IPR010720">
    <property type="entry name" value="Alpha-L-AF_C"/>
</dbReference>
<accession>A0A811Q739</accession>
<dbReference type="Gene3D" id="2.60.40.1180">
    <property type="entry name" value="Golgi alpha-mannosidase II"/>
    <property type="match status" value="1"/>
</dbReference>
<evidence type="ECO:0000256" key="6">
    <source>
        <dbReference type="SAM" id="MobiDB-lite"/>
    </source>
</evidence>
<evidence type="ECO:0000256" key="4">
    <source>
        <dbReference type="ARBA" id="ARBA00022729"/>
    </source>
</evidence>
<feature type="domain" description="Alpha-L-arabinofuranosidase C-terminal" evidence="7">
    <location>
        <begin position="513"/>
        <end position="699"/>
    </location>
</feature>
<dbReference type="Pfam" id="PF06964">
    <property type="entry name" value="Alpha-L-AF_C"/>
    <property type="match status" value="1"/>
</dbReference>
<dbReference type="GO" id="GO:0046556">
    <property type="term" value="F:alpha-L-arabinofuranosidase activity"/>
    <property type="evidence" value="ECO:0007669"/>
    <property type="project" value="UniProtKB-EC"/>
</dbReference>
<keyword evidence="5" id="KW-0378">Hydrolase</keyword>
<dbReference type="PANTHER" id="PTHR31776">
    <property type="entry name" value="ALPHA-L-ARABINOFURANOSIDASE 1"/>
    <property type="match status" value="1"/>
</dbReference>
<gene>
    <name evidence="8" type="ORF">NCGR_LOCUS38561</name>
</gene>
<comment type="caution">
    <text evidence="8">The sequence shown here is derived from an EMBL/GenBank/DDBJ whole genome shotgun (WGS) entry which is preliminary data.</text>
</comment>
<dbReference type="OrthoDB" id="406864at2759"/>
<dbReference type="SUPFAM" id="SSF51011">
    <property type="entry name" value="Glycosyl hydrolase domain"/>
    <property type="match status" value="1"/>
</dbReference>
<evidence type="ECO:0000313" key="8">
    <source>
        <dbReference type="EMBL" id="CAD6254964.1"/>
    </source>
</evidence>
<feature type="region of interest" description="Disordered" evidence="6">
    <location>
        <begin position="101"/>
        <end position="125"/>
    </location>
</feature>
<keyword evidence="4" id="KW-0732">Signal</keyword>
<dbReference type="EC" id="3.2.1.55" evidence="3"/>
<proteinExistence type="inferred from homology"/>
<evidence type="ECO:0000256" key="1">
    <source>
        <dbReference type="ARBA" id="ARBA00001462"/>
    </source>
</evidence>
<dbReference type="PANTHER" id="PTHR31776:SF25">
    <property type="entry name" value="NON-REDUCING END ALPHA-L-ARABINOFURANOSIDASE"/>
    <property type="match status" value="1"/>
</dbReference>
<dbReference type="InterPro" id="IPR055235">
    <property type="entry name" value="ASD1_cat"/>
</dbReference>
<reference evidence="8" key="1">
    <citation type="submission" date="2020-10" db="EMBL/GenBank/DDBJ databases">
        <authorList>
            <person name="Han B."/>
            <person name="Lu T."/>
            <person name="Zhao Q."/>
            <person name="Huang X."/>
            <person name="Zhao Y."/>
        </authorList>
    </citation>
    <scope>NUCLEOTIDE SEQUENCE</scope>
</reference>
<evidence type="ECO:0000256" key="3">
    <source>
        <dbReference type="ARBA" id="ARBA00012670"/>
    </source>
</evidence>
<dbReference type="FunFam" id="2.60.40.1180:FF:000011">
    <property type="entry name" value="Alpha-L-arabinofuranosidase 1"/>
    <property type="match status" value="1"/>
</dbReference>
<dbReference type="Pfam" id="PF22848">
    <property type="entry name" value="ASD1_dom"/>
    <property type="match status" value="2"/>
</dbReference>
<dbReference type="Proteomes" id="UP000604825">
    <property type="component" value="Unassembled WGS sequence"/>
</dbReference>
<organism evidence="8 9">
    <name type="scientific">Miscanthus lutarioriparius</name>
    <dbReference type="NCBI Taxonomy" id="422564"/>
    <lineage>
        <taxon>Eukaryota</taxon>
        <taxon>Viridiplantae</taxon>
        <taxon>Streptophyta</taxon>
        <taxon>Embryophyta</taxon>
        <taxon>Tracheophyta</taxon>
        <taxon>Spermatophyta</taxon>
        <taxon>Magnoliopsida</taxon>
        <taxon>Liliopsida</taxon>
        <taxon>Poales</taxon>
        <taxon>Poaceae</taxon>
        <taxon>PACMAD clade</taxon>
        <taxon>Panicoideae</taxon>
        <taxon>Andropogonodae</taxon>
        <taxon>Andropogoneae</taxon>
        <taxon>Saccharinae</taxon>
        <taxon>Miscanthus</taxon>
    </lineage>
</organism>
<dbReference type="InterPro" id="IPR013780">
    <property type="entry name" value="Glyco_hydro_b"/>
</dbReference>
<name>A0A811Q739_9POAL</name>
<keyword evidence="9" id="KW-1185">Reference proteome</keyword>
<evidence type="ECO:0000256" key="2">
    <source>
        <dbReference type="ARBA" id="ARBA00007186"/>
    </source>
</evidence>
<evidence type="ECO:0000313" key="9">
    <source>
        <dbReference type="Proteomes" id="UP000604825"/>
    </source>
</evidence>
<comment type="similarity">
    <text evidence="2">Belongs to the glycosyl hydrolase 51 family.</text>
</comment>
<dbReference type="Gene3D" id="3.20.20.80">
    <property type="entry name" value="Glycosidases"/>
    <property type="match status" value="2"/>
</dbReference>
<dbReference type="InterPro" id="IPR017853">
    <property type="entry name" value="GH"/>
</dbReference>
<comment type="catalytic activity">
    <reaction evidence="1">
        <text>Hydrolysis of terminal non-reducing alpha-L-arabinofuranoside residues in alpha-L-arabinosides.</text>
        <dbReference type="EC" id="3.2.1.55"/>
    </reaction>
</comment>
<sequence length="710" mass="78925">MEFIIEQKMVEECRKVSGKPPELYIDDLPPPGSIQALAVFKQNKTNVLVDEVQIYGNPHDIVLVLTELGRNLYLGFLRSVIRQHKRGKSWNGILSIEEGSSSMLGSKPKQRKKKHQQGVNRCSSSSSSSWAILCCCSILAFTVVRGAGLPLGGDEEDEAAAASLDVDASWDKAREIPQTLFGVFFEGILQEINHAGAGGLWAELVSNRGFEAHINNTPTIDPWSVIGDESSLHLTTDRVSCFTKNVVALRMENIEGGKAYHLVMYVKSTQPSELTVQLTSSDGLQTLASATITVSGTSNWTKLEQKLVAKGTNRTSRLQITTSQKGTGHGFHTELITMLLDLKPRFMRFPGGCFVEGNWLRNAFRWKETIGPWEERPGHYGDVWNYWTDDGLGFYEFLLDALDGLEFAMGSEESAWGSIRAAMGHPERFPLKYVAIGNEDCLKEFYQENYIKFYYSIRDAYPDIQIISNCDRLPLAHPADLYDSHIYANATYMFLQKNKFDTAPRTRPKAFVSEYAVQGNKDPGKATLYASLAEAAFLIGLEKNSDAVEMASYAPLFVNDNDRRWLPDAIVFNSWQQYGTPSYWMQMLFRESSGAVIHPVSVISSYSDSLAASAITWKDTENSFLRVKIVNFGSHAVNLTIHATGLEVGVSAKVSRVTVLTSNNVMHGNSFGNPNNVVPVTRELRGAGAEMQALLAPYSFTAFDLALEHY</sequence>
<dbReference type="EMBL" id="CAJGYO010000009">
    <property type="protein sequence ID" value="CAD6254964.1"/>
    <property type="molecule type" value="Genomic_DNA"/>
</dbReference>
<evidence type="ECO:0000256" key="5">
    <source>
        <dbReference type="ARBA" id="ARBA00022801"/>
    </source>
</evidence>
<dbReference type="GO" id="GO:0046373">
    <property type="term" value="P:L-arabinose metabolic process"/>
    <property type="evidence" value="ECO:0007669"/>
    <property type="project" value="InterPro"/>
</dbReference>
<dbReference type="InterPro" id="IPR051563">
    <property type="entry name" value="Glycosyl_Hydrolase_51"/>
</dbReference>
<dbReference type="AlphaFoldDB" id="A0A811Q739"/>
<evidence type="ECO:0000259" key="7">
    <source>
        <dbReference type="SMART" id="SM00813"/>
    </source>
</evidence>
<protein>
    <recommendedName>
        <fullName evidence="3">non-reducing end alpha-L-arabinofuranosidase</fullName>
        <ecNumber evidence="3">3.2.1.55</ecNumber>
    </recommendedName>
</protein>
<dbReference type="SMART" id="SM00813">
    <property type="entry name" value="Alpha-L-AF_C"/>
    <property type="match status" value="1"/>
</dbReference>